<dbReference type="FunFam" id="2.60.120.10:FF:000032">
    <property type="entry name" value="Mannose-1-phosphate guanylyltransferase/mannose-6-phosphate isomerase"/>
    <property type="match status" value="1"/>
</dbReference>
<evidence type="ECO:0000256" key="1">
    <source>
        <dbReference type="ARBA" id="ARBA00004823"/>
    </source>
</evidence>
<gene>
    <name evidence="13" type="ORF">IOQ59_01650</name>
</gene>
<dbReference type="InterPro" id="IPR005835">
    <property type="entry name" value="NTP_transferase_dom"/>
</dbReference>
<dbReference type="NCBIfam" id="TIGR01479">
    <property type="entry name" value="GMP_PMI"/>
    <property type="match status" value="1"/>
</dbReference>
<sequence length="469" mass="52078">MIVPVILCGGSGTRLWPQSRQAYPKQFLSLTSENSMFQETLLRLDGVEHAEPIIVCNAQHRFIVSEQLRQMDLQAGAIVLEPLARNTAPAISLAAQKALELHDDPVLLVLAADHLISDLEPFFLAIDRAKTLADSGFMVTFGITPQKPETGYGYIYAGNRIDDHSFKIDSFKEKPDYATACEYVDSGDYFWNSGMFMFKASVFRQQLADFAPVIAASADLAFKNSESDSHFIHVDETAFAACPDESVDNAVMELTEQGAIIPLDAGWSDVGSWDALWEALDKDENSNVVKGEAITLDTKGCYISSERSLIATAGLENLVIVESDDSILVAHKDSAQSVKAIVKTLDSQGGSKHKVHRKVFRPWGHYDSIDAGKRFQVKRICVKPGHRLSLQMHHHRAEHWIVVKGTALITRGEETELLTENQSTYIPVGVKHRLENPGKVNLEIIEVQSGSYLQEDDIVRFDDIYGRTD</sequence>
<dbReference type="Pfam" id="PF01050">
    <property type="entry name" value="MannoseP_isomer"/>
    <property type="match status" value="1"/>
</dbReference>
<evidence type="ECO:0000256" key="7">
    <source>
        <dbReference type="ARBA" id="ARBA00023134"/>
    </source>
</evidence>
<evidence type="ECO:0000256" key="9">
    <source>
        <dbReference type="RuleBase" id="RU004190"/>
    </source>
</evidence>
<evidence type="ECO:0000259" key="11">
    <source>
        <dbReference type="Pfam" id="PF01050"/>
    </source>
</evidence>
<dbReference type="Pfam" id="PF22640">
    <property type="entry name" value="ManC_GMP_beta-helix"/>
    <property type="match status" value="1"/>
</dbReference>
<protein>
    <recommendedName>
        <fullName evidence="3">mannose-1-phosphate guanylyltransferase</fullName>
        <ecNumber evidence="3">2.7.7.13</ecNumber>
    </recommendedName>
</protein>
<dbReference type="Pfam" id="PF00483">
    <property type="entry name" value="NTP_transferase"/>
    <property type="match status" value="1"/>
</dbReference>
<feature type="domain" description="Mannose-6-phosphate isomerase type II C-terminal" evidence="11">
    <location>
        <begin position="350"/>
        <end position="463"/>
    </location>
</feature>
<dbReference type="Proteomes" id="UP000640333">
    <property type="component" value="Unassembled WGS sequence"/>
</dbReference>
<reference evidence="13" key="1">
    <citation type="submission" date="2020-10" db="EMBL/GenBank/DDBJ databases">
        <title>Bacterium isolated from coastal waters sediment.</title>
        <authorList>
            <person name="Chen R.-J."/>
            <person name="Lu D.-C."/>
            <person name="Zhu K.-L."/>
            <person name="Du Z.-J."/>
        </authorList>
    </citation>
    <scope>NUCLEOTIDE SEQUENCE</scope>
    <source>
        <strain evidence="13">N1Y112</strain>
    </source>
</reference>
<evidence type="ECO:0000256" key="2">
    <source>
        <dbReference type="ARBA" id="ARBA00006115"/>
    </source>
</evidence>
<dbReference type="Gene3D" id="3.90.550.10">
    <property type="entry name" value="Spore Coat Polysaccharide Biosynthesis Protein SpsA, Chain A"/>
    <property type="match status" value="1"/>
</dbReference>
<dbReference type="PANTHER" id="PTHR46390:SF1">
    <property type="entry name" value="MANNOSE-1-PHOSPHATE GUANYLYLTRANSFERASE"/>
    <property type="match status" value="1"/>
</dbReference>
<name>A0A8J7JX54_9GAMM</name>
<keyword evidence="13" id="KW-0413">Isomerase</keyword>
<dbReference type="FunFam" id="3.90.550.10:FF:000046">
    <property type="entry name" value="Mannose-1-phosphate guanylyltransferase (GDP)"/>
    <property type="match status" value="1"/>
</dbReference>
<dbReference type="SUPFAM" id="SSF53448">
    <property type="entry name" value="Nucleotide-diphospho-sugar transferases"/>
    <property type="match status" value="1"/>
</dbReference>
<comment type="pathway">
    <text evidence="1">Nucleotide-sugar biosynthesis; GDP-alpha-D-mannose biosynthesis; GDP-alpha-D-mannose from alpha-D-mannose 1-phosphate (GTP route): step 1/1.</text>
</comment>
<evidence type="ECO:0000259" key="10">
    <source>
        <dbReference type="Pfam" id="PF00483"/>
    </source>
</evidence>
<dbReference type="InterPro" id="IPR051161">
    <property type="entry name" value="Mannose-6P_isomerase_type2"/>
</dbReference>
<keyword evidence="4 13" id="KW-0808">Transferase</keyword>
<dbReference type="EC" id="2.7.7.13" evidence="3"/>
<keyword evidence="14" id="KW-1185">Reference proteome</keyword>
<evidence type="ECO:0000256" key="3">
    <source>
        <dbReference type="ARBA" id="ARBA00012387"/>
    </source>
</evidence>
<evidence type="ECO:0000313" key="13">
    <source>
        <dbReference type="EMBL" id="MBE9395958.1"/>
    </source>
</evidence>
<organism evidence="13 14">
    <name type="scientific">Pontibacterium sinense</name>
    <dbReference type="NCBI Taxonomy" id="2781979"/>
    <lineage>
        <taxon>Bacteria</taxon>
        <taxon>Pseudomonadati</taxon>
        <taxon>Pseudomonadota</taxon>
        <taxon>Gammaproteobacteria</taxon>
        <taxon>Oceanospirillales</taxon>
        <taxon>Oceanospirillaceae</taxon>
        <taxon>Pontibacterium</taxon>
    </lineage>
</organism>
<feature type="domain" description="Nucleotidyl transferase" evidence="10">
    <location>
        <begin position="4"/>
        <end position="285"/>
    </location>
</feature>
<dbReference type="UniPathway" id="UPA00126">
    <property type="reaction ID" value="UER00930"/>
</dbReference>
<proteinExistence type="inferred from homology"/>
<feature type="domain" description="MannoseP isomerase/GMP-like beta-helix" evidence="12">
    <location>
        <begin position="291"/>
        <end position="345"/>
    </location>
</feature>
<dbReference type="GO" id="GO:0000271">
    <property type="term" value="P:polysaccharide biosynthetic process"/>
    <property type="evidence" value="ECO:0007669"/>
    <property type="project" value="InterPro"/>
</dbReference>
<dbReference type="InterPro" id="IPR049577">
    <property type="entry name" value="GMPP_N"/>
</dbReference>
<evidence type="ECO:0000313" key="14">
    <source>
        <dbReference type="Proteomes" id="UP000640333"/>
    </source>
</evidence>
<dbReference type="PANTHER" id="PTHR46390">
    <property type="entry name" value="MANNOSE-1-PHOSPHATE GUANYLYLTRANSFERASE"/>
    <property type="match status" value="1"/>
</dbReference>
<evidence type="ECO:0000256" key="6">
    <source>
        <dbReference type="ARBA" id="ARBA00022741"/>
    </source>
</evidence>
<dbReference type="GO" id="GO:0016853">
    <property type="term" value="F:isomerase activity"/>
    <property type="evidence" value="ECO:0007669"/>
    <property type="project" value="UniProtKB-KW"/>
</dbReference>
<dbReference type="InterPro" id="IPR029044">
    <property type="entry name" value="Nucleotide-diphossugar_trans"/>
</dbReference>
<dbReference type="GO" id="GO:0009298">
    <property type="term" value="P:GDP-mannose biosynthetic process"/>
    <property type="evidence" value="ECO:0007669"/>
    <property type="project" value="UniProtKB-UniPathway"/>
</dbReference>
<dbReference type="InterPro" id="IPR011051">
    <property type="entry name" value="RmlC_Cupin_sf"/>
</dbReference>
<keyword evidence="7" id="KW-0342">GTP-binding</keyword>
<keyword evidence="6" id="KW-0547">Nucleotide-binding</keyword>
<dbReference type="GO" id="GO:0005525">
    <property type="term" value="F:GTP binding"/>
    <property type="evidence" value="ECO:0007669"/>
    <property type="project" value="UniProtKB-KW"/>
</dbReference>
<dbReference type="InterPro" id="IPR014710">
    <property type="entry name" value="RmlC-like_jellyroll"/>
</dbReference>
<dbReference type="AlphaFoldDB" id="A0A8J7JX54"/>
<dbReference type="CDD" id="cd02213">
    <property type="entry name" value="cupin_PMI_typeII_C"/>
    <property type="match status" value="1"/>
</dbReference>
<dbReference type="InterPro" id="IPR006375">
    <property type="entry name" value="Man1P_GuaTrfase/Man6P_Isoase"/>
</dbReference>
<comment type="catalytic activity">
    <reaction evidence="8">
        <text>alpha-D-mannose 1-phosphate + GTP + H(+) = GDP-alpha-D-mannose + diphosphate</text>
        <dbReference type="Rhea" id="RHEA:15229"/>
        <dbReference type="ChEBI" id="CHEBI:15378"/>
        <dbReference type="ChEBI" id="CHEBI:33019"/>
        <dbReference type="ChEBI" id="CHEBI:37565"/>
        <dbReference type="ChEBI" id="CHEBI:57527"/>
        <dbReference type="ChEBI" id="CHEBI:58409"/>
        <dbReference type="EC" id="2.7.7.13"/>
    </reaction>
</comment>
<accession>A0A8J7JX54</accession>
<evidence type="ECO:0000256" key="5">
    <source>
        <dbReference type="ARBA" id="ARBA00022695"/>
    </source>
</evidence>
<dbReference type="InterPro" id="IPR054566">
    <property type="entry name" value="ManC/GMP-like_b-helix"/>
</dbReference>
<dbReference type="InterPro" id="IPR001538">
    <property type="entry name" value="Man6P_isomerase-2_C"/>
</dbReference>
<dbReference type="Gene3D" id="2.60.120.10">
    <property type="entry name" value="Jelly Rolls"/>
    <property type="match status" value="1"/>
</dbReference>
<dbReference type="CDD" id="cd02509">
    <property type="entry name" value="GDP-M1P_Guanylyltransferase"/>
    <property type="match status" value="1"/>
</dbReference>
<dbReference type="SUPFAM" id="SSF51182">
    <property type="entry name" value="RmlC-like cupins"/>
    <property type="match status" value="1"/>
</dbReference>
<comment type="caution">
    <text evidence="13">The sequence shown here is derived from an EMBL/GenBank/DDBJ whole genome shotgun (WGS) entry which is preliminary data.</text>
</comment>
<keyword evidence="5 13" id="KW-0548">Nucleotidyltransferase</keyword>
<dbReference type="EMBL" id="JADEYS010000001">
    <property type="protein sequence ID" value="MBE9395958.1"/>
    <property type="molecule type" value="Genomic_DNA"/>
</dbReference>
<evidence type="ECO:0000256" key="8">
    <source>
        <dbReference type="ARBA" id="ARBA00047343"/>
    </source>
</evidence>
<evidence type="ECO:0000259" key="12">
    <source>
        <dbReference type="Pfam" id="PF22640"/>
    </source>
</evidence>
<comment type="similarity">
    <text evidence="2 9">Belongs to the mannose-6-phosphate isomerase type 2 family.</text>
</comment>
<dbReference type="GO" id="GO:0004475">
    <property type="term" value="F:mannose-1-phosphate guanylyltransferase (GTP) activity"/>
    <property type="evidence" value="ECO:0007669"/>
    <property type="project" value="UniProtKB-EC"/>
</dbReference>
<evidence type="ECO:0000256" key="4">
    <source>
        <dbReference type="ARBA" id="ARBA00022679"/>
    </source>
</evidence>